<reference evidence="1 2" key="1">
    <citation type="journal article" date="2015" name="Nature">
        <title>rRNA introns, odd ribosomes, and small enigmatic genomes across a large radiation of phyla.</title>
        <authorList>
            <person name="Brown C.T."/>
            <person name="Hug L.A."/>
            <person name="Thomas B.C."/>
            <person name="Sharon I."/>
            <person name="Castelle C.J."/>
            <person name="Singh A."/>
            <person name="Wilkins M.J."/>
            <person name="Williams K.H."/>
            <person name="Banfield J.F."/>
        </authorList>
    </citation>
    <scope>NUCLEOTIDE SEQUENCE [LARGE SCALE GENOMIC DNA]</scope>
</reference>
<evidence type="ECO:0000313" key="1">
    <source>
        <dbReference type="EMBL" id="KKP66922.1"/>
    </source>
</evidence>
<gene>
    <name evidence="1" type="ORF">UR64_C0001G0001</name>
</gene>
<protein>
    <submittedName>
        <fullName evidence="1">Uncharacterized protein</fullName>
    </submittedName>
</protein>
<comment type="caution">
    <text evidence="1">The sequence shown here is derived from an EMBL/GenBank/DDBJ whole genome shotgun (WGS) entry which is preliminary data.</text>
</comment>
<name>A0A0G0EHX0_9BACT</name>
<sequence>CVAQLTTQWTLILSPKRNLTTRERPVGRNKRKNV</sequence>
<organism evidence="1 2">
    <name type="scientific">Candidatus Nomurabacteria bacterium GW2011_GWE1_35_16</name>
    <dbReference type="NCBI Taxonomy" id="1618761"/>
    <lineage>
        <taxon>Bacteria</taxon>
        <taxon>Candidatus Nomuraibacteriota</taxon>
    </lineage>
</organism>
<dbReference type="AlphaFoldDB" id="A0A0G0EHX0"/>
<accession>A0A0G0EHX0</accession>
<proteinExistence type="predicted"/>
<evidence type="ECO:0000313" key="2">
    <source>
        <dbReference type="Proteomes" id="UP000034952"/>
    </source>
</evidence>
<dbReference type="Proteomes" id="UP000034952">
    <property type="component" value="Unassembled WGS sequence"/>
</dbReference>
<feature type="non-terminal residue" evidence="1">
    <location>
        <position position="1"/>
    </location>
</feature>
<dbReference type="EMBL" id="LBPY01000001">
    <property type="protein sequence ID" value="KKP66922.1"/>
    <property type="molecule type" value="Genomic_DNA"/>
</dbReference>